<dbReference type="AlphaFoldDB" id="A0A3S4VJ33"/>
<dbReference type="PANTHER" id="PTHR30085">
    <property type="entry name" value="AMINO ACID ABC TRANSPORTER PERMEASE"/>
    <property type="match status" value="1"/>
</dbReference>
<dbReference type="PANTHER" id="PTHR30085:SF6">
    <property type="entry name" value="ABC TRANSPORTER GLUTAMINE-BINDING PROTEIN GLNH"/>
    <property type="match status" value="1"/>
</dbReference>
<keyword evidence="3" id="KW-0732">Signal</keyword>
<dbReference type="GO" id="GO:0006865">
    <property type="term" value="P:amino acid transport"/>
    <property type="evidence" value="ECO:0007669"/>
    <property type="project" value="TreeGrafter"/>
</dbReference>
<dbReference type="STRING" id="1122997.GCA_000425285_02257"/>
<comment type="similarity">
    <text evidence="1 4">Belongs to the bacterial solute-binding protein 3 family.</text>
</comment>
<gene>
    <name evidence="7" type="primary">peb1A</name>
    <name evidence="7" type="ORF">NCTC13652_01308</name>
</gene>
<name>A0A3S4VJ33_9ACTN</name>
<sequence length="312" mass="33130">MTSDDPRRTTTDVRLGPPDSSSDTTRKKHTMSMKPMRKAAAVLITAALGLSALSGCVAGSDSGSSTGDSSGGGTVNIGIKYDQPGLGMKDGSSFKGFDVDVANYVAKQLGYDKVNFVETPSAQRETMIQSGQVSMIFATYSITDERKQKVSFAGPYFVAGQDLLVQNSNTDITGPDSLNGKKLCSVTGSTSAKKIQDTYASKVDLQEYDTYSKCVAALSAGTIDAVTTDDIILAGFASQPQYKGKLKVVGKPFTTEKYGVGIKKGDTALATKINTAIQKMIDDGDWEKALKDNVPEFSYNKETNPPKPTEGV</sequence>
<evidence type="ECO:0000259" key="6">
    <source>
        <dbReference type="SMART" id="SM00062"/>
    </source>
</evidence>
<proteinExistence type="inferred from homology"/>
<evidence type="ECO:0000313" key="7">
    <source>
        <dbReference type="EMBL" id="VEI03110.1"/>
    </source>
</evidence>
<dbReference type="Gene3D" id="3.40.190.10">
    <property type="entry name" value="Periplasmic binding protein-like II"/>
    <property type="match status" value="2"/>
</dbReference>
<reference evidence="7 8" key="1">
    <citation type="submission" date="2018-12" db="EMBL/GenBank/DDBJ databases">
        <authorList>
            <consortium name="Pathogen Informatics"/>
        </authorList>
    </citation>
    <scope>NUCLEOTIDE SEQUENCE [LARGE SCALE GENOMIC DNA]</scope>
    <source>
        <strain evidence="7 8">NCTC13652</strain>
    </source>
</reference>
<evidence type="ECO:0000256" key="4">
    <source>
        <dbReference type="RuleBase" id="RU003744"/>
    </source>
</evidence>
<feature type="compositionally biased region" description="Basic and acidic residues" evidence="5">
    <location>
        <begin position="1"/>
        <end position="11"/>
    </location>
</feature>
<dbReference type="InterPro" id="IPR018313">
    <property type="entry name" value="SBP_3_CS"/>
</dbReference>
<dbReference type="Pfam" id="PF00497">
    <property type="entry name" value="SBP_bac_3"/>
    <property type="match status" value="1"/>
</dbReference>
<evidence type="ECO:0000256" key="1">
    <source>
        <dbReference type="ARBA" id="ARBA00010333"/>
    </source>
</evidence>
<evidence type="ECO:0000256" key="3">
    <source>
        <dbReference type="ARBA" id="ARBA00022729"/>
    </source>
</evidence>
<dbReference type="GO" id="GO:0005576">
    <property type="term" value="C:extracellular region"/>
    <property type="evidence" value="ECO:0007669"/>
    <property type="project" value="TreeGrafter"/>
</dbReference>
<organism evidence="7 8">
    <name type="scientific">Acidipropionibacterium jensenii</name>
    <dbReference type="NCBI Taxonomy" id="1749"/>
    <lineage>
        <taxon>Bacteria</taxon>
        <taxon>Bacillati</taxon>
        <taxon>Actinomycetota</taxon>
        <taxon>Actinomycetes</taxon>
        <taxon>Propionibacteriales</taxon>
        <taxon>Propionibacteriaceae</taxon>
        <taxon>Acidipropionibacterium</taxon>
    </lineage>
</organism>
<dbReference type="InterPro" id="IPR001638">
    <property type="entry name" value="Solute-binding_3/MltF_N"/>
</dbReference>
<keyword evidence="2" id="KW-0813">Transport</keyword>
<dbReference type="InterPro" id="IPR051455">
    <property type="entry name" value="Bact_solute-bind_prot3"/>
</dbReference>
<dbReference type="Proteomes" id="UP000277858">
    <property type="component" value="Chromosome"/>
</dbReference>
<evidence type="ECO:0000313" key="8">
    <source>
        <dbReference type="Proteomes" id="UP000277858"/>
    </source>
</evidence>
<feature type="region of interest" description="Disordered" evidence="5">
    <location>
        <begin position="1"/>
        <end position="33"/>
    </location>
</feature>
<protein>
    <submittedName>
        <fullName evidence="7">PEB1</fullName>
    </submittedName>
</protein>
<dbReference type="SMART" id="SM00062">
    <property type="entry name" value="PBPb"/>
    <property type="match status" value="1"/>
</dbReference>
<dbReference type="CDD" id="cd13690">
    <property type="entry name" value="PBP2_GluB"/>
    <property type="match status" value="1"/>
</dbReference>
<evidence type="ECO:0000256" key="2">
    <source>
        <dbReference type="ARBA" id="ARBA00022448"/>
    </source>
</evidence>
<dbReference type="GO" id="GO:0030288">
    <property type="term" value="C:outer membrane-bounded periplasmic space"/>
    <property type="evidence" value="ECO:0007669"/>
    <property type="project" value="TreeGrafter"/>
</dbReference>
<evidence type="ECO:0000256" key="5">
    <source>
        <dbReference type="SAM" id="MobiDB-lite"/>
    </source>
</evidence>
<dbReference type="PROSITE" id="PS01039">
    <property type="entry name" value="SBP_BACTERIAL_3"/>
    <property type="match status" value="1"/>
</dbReference>
<dbReference type="EMBL" id="LR134473">
    <property type="protein sequence ID" value="VEI03110.1"/>
    <property type="molecule type" value="Genomic_DNA"/>
</dbReference>
<accession>A0A3S4VJ33</accession>
<keyword evidence="8" id="KW-1185">Reference proteome</keyword>
<feature type="domain" description="Solute-binding protein family 3/N-terminal" evidence="6">
    <location>
        <begin position="74"/>
        <end position="296"/>
    </location>
</feature>
<dbReference type="SUPFAM" id="SSF53850">
    <property type="entry name" value="Periplasmic binding protein-like II"/>
    <property type="match status" value="1"/>
</dbReference>